<name>A0A9D9N9Y4_9BACT</name>
<evidence type="ECO:0000313" key="2">
    <source>
        <dbReference type="EMBL" id="MBO8465963.1"/>
    </source>
</evidence>
<sequence>MKQVSQDLVRYVETEILPRYDAFDPAHRRDHILKVISNSMSLAEHFDVNPDMVYAIAAYHDLGVEKGRERHHIESGIIVENDPELRRWFSPGQIRVMKEAVEDHRASNTWEPRSIYGKIVAEADRDIVPEQVIKRTIQYGKAHYPEMDRRQQYERFLKHIEGKYGPDGYLRLWLPQSPNAARLAELRSIIADKERLGRLFNEYYGELGR</sequence>
<dbReference type="Proteomes" id="UP000823597">
    <property type="component" value="Unassembled WGS sequence"/>
</dbReference>
<dbReference type="CDD" id="cd00077">
    <property type="entry name" value="HDc"/>
    <property type="match status" value="1"/>
</dbReference>
<dbReference type="Gene3D" id="1.10.3210.10">
    <property type="entry name" value="Hypothetical protein af1432"/>
    <property type="match status" value="1"/>
</dbReference>
<evidence type="ECO:0000259" key="1">
    <source>
        <dbReference type="Pfam" id="PF01966"/>
    </source>
</evidence>
<dbReference type="InterPro" id="IPR006674">
    <property type="entry name" value="HD_domain"/>
</dbReference>
<proteinExistence type="predicted"/>
<dbReference type="SUPFAM" id="SSF109604">
    <property type="entry name" value="HD-domain/PDEase-like"/>
    <property type="match status" value="1"/>
</dbReference>
<dbReference type="AlphaFoldDB" id="A0A9D9N9Y4"/>
<dbReference type="Pfam" id="PF01966">
    <property type="entry name" value="HD"/>
    <property type="match status" value="1"/>
</dbReference>
<protein>
    <submittedName>
        <fullName evidence="2">HD domain-containing protein</fullName>
    </submittedName>
</protein>
<feature type="domain" description="HD" evidence="1">
    <location>
        <begin position="30"/>
        <end position="125"/>
    </location>
</feature>
<dbReference type="InterPro" id="IPR003607">
    <property type="entry name" value="HD/PDEase_dom"/>
</dbReference>
<gene>
    <name evidence="2" type="ORF">IAB93_08235</name>
</gene>
<comment type="caution">
    <text evidence="2">The sequence shown here is derived from an EMBL/GenBank/DDBJ whole genome shotgun (WGS) entry which is preliminary data.</text>
</comment>
<dbReference type="EMBL" id="JADIME010000085">
    <property type="protein sequence ID" value="MBO8465963.1"/>
    <property type="molecule type" value="Genomic_DNA"/>
</dbReference>
<accession>A0A9D9N9Y4</accession>
<reference evidence="2" key="2">
    <citation type="journal article" date="2021" name="PeerJ">
        <title>Extensive microbial diversity within the chicken gut microbiome revealed by metagenomics and culture.</title>
        <authorList>
            <person name="Gilroy R."/>
            <person name="Ravi A."/>
            <person name="Getino M."/>
            <person name="Pursley I."/>
            <person name="Horton D.L."/>
            <person name="Alikhan N.F."/>
            <person name="Baker D."/>
            <person name="Gharbi K."/>
            <person name="Hall N."/>
            <person name="Watson M."/>
            <person name="Adriaenssens E.M."/>
            <person name="Foster-Nyarko E."/>
            <person name="Jarju S."/>
            <person name="Secka A."/>
            <person name="Antonio M."/>
            <person name="Oren A."/>
            <person name="Chaudhuri R.R."/>
            <person name="La Ragione R."/>
            <person name="Hildebrand F."/>
            <person name="Pallen M.J."/>
        </authorList>
    </citation>
    <scope>NUCLEOTIDE SEQUENCE</scope>
    <source>
        <strain evidence="2">10037</strain>
    </source>
</reference>
<evidence type="ECO:0000313" key="3">
    <source>
        <dbReference type="Proteomes" id="UP000823597"/>
    </source>
</evidence>
<organism evidence="2 3">
    <name type="scientific">Candidatus Merdivivens pullistercoris</name>
    <dbReference type="NCBI Taxonomy" id="2840873"/>
    <lineage>
        <taxon>Bacteria</taxon>
        <taxon>Pseudomonadati</taxon>
        <taxon>Bacteroidota</taxon>
        <taxon>Bacteroidia</taxon>
        <taxon>Bacteroidales</taxon>
        <taxon>Muribaculaceae</taxon>
        <taxon>Muribaculaceae incertae sedis</taxon>
        <taxon>Candidatus Merdivivens</taxon>
    </lineage>
</organism>
<reference evidence="2" key="1">
    <citation type="submission" date="2020-10" db="EMBL/GenBank/DDBJ databases">
        <authorList>
            <person name="Gilroy R."/>
        </authorList>
    </citation>
    <scope>NUCLEOTIDE SEQUENCE</scope>
    <source>
        <strain evidence="2">10037</strain>
    </source>
</reference>